<name>A0A811ZG77_NYCPR</name>
<evidence type="ECO:0000256" key="6">
    <source>
        <dbReference type="ARBA" id="ARBA00034777"/>
    </source>
</evidence>
<keyword evidence="9" id="KW-1185">Reference proteome</keyword>
<dbReference type="PANTHER" id="PTHR33865">
    <property type="entry name" value="PROTEIN FAM183B"/>
    <property type="match status" value="1"/>
</dbReference>
<sequence>MGGPEGLQGTPLPGDAPPAPQCRTQEPDPAEPRPAGRPQEPLMPPEVHQNHTLRDLYLKELRTHKLSTEYHVNPLCQVHTITRKPMSWQENLEEPAGARFLNLIHHALWGHGRNTQTRKQKASRERDDRRLNHVRVHSGITLYKATVWSLGEDDRHT</sequence>
<comment type="similarity">
    <text evidence="6">Belongs to the CFAP144 family.</text>
</comment>
<dbReference type="GO" id="GO:0005856">
    <property type="term" value="C:cytoskeleton"/>
    <property type="evidence" value="ECO:0007669"/>
    <property type="project" value="UniProtKB-SubCell"/>
</dbReference>
<keyword evidence="5" id="KW-0966">Cell projection</keyword>
<dbReference type="PANTHER" id="PTHR33865:SF3">
    <property type="entry name" value="PROTEIN FAM183B"/>
    <property type="match status" value="1"/>
</dbReference>
<evidence type="ECO:0000256" key="3">
    <source>
        <dbReference type="ARBA" id="ARBA00022490"/>
    </source>
</evidence>
<dbReference type="AlphaFoldDB" id="A0A811ZG77"/>
<organism evidence="8 9">
    <name type="scientific">Nyctereutes procyonoides</name>
    <name type="common">Raccoon dog</name>
    <name type="synonym">Canis procyonoides</name>
    <dbReference type="NCBI Taxonomy" id="34880"/>
    <lineage>
        <taxon>Eukaryota</taxon>
        <taxon>Metazoa</taxon>
        <taxon>Chordata</taxon>
        <taxon>Craniata</taxon>
        <taxon>Vertebrata</taxon>
        <taxon>Euteleostomi</taxon>
        <taxon>Mammalia</taxon>
        <taxon>Eutheria</taxon>
        <taxon>Laurasiatheria</taxon>
        <taxon>Carnivora</taxon>
        <taxon>Caniformia</taxon>
        <taxon>Canidae</taxon>
        <taxon>Nyctereutes</taxon>
    </lineage>
</organism>
<evidence type="ECO:0000256" key="4">
    <source>
        <dbReference type="ARBA" id="ARBA00023212"/>
    </source>
</evidence>
<feature type="region of interest" description="Disordered" evidence="7">
    <location>
        <begin position="1"/>
        <end position="47"/>
    </location>
</feature>
<dbReference type="Proteomes" id="UP000645828">
    <property type="component" value="Unassembled WGS sequence"/>
</dbReference>
<gene>
    <name evidence="8" type="ORF">NYPRO_LOCUS20487</name>
</gene>
<keyword evidence="3" id="KW-0963">Cytoplasm</keyword>
<protein>
    <submittedName>
        <fullName evidence="8">(raccoon dog) hypothetical protein</fullName>
    </submittedName>
</protein>
<accession>A0A811ZG77</accession>
<reference evidence="8" key="1">
    <citation type="submission" date="2020-12" db="EMBL/GenBank/DDBJ databases">
        <authorList>
            <consortium name="Molecular Ecology Group"/>
        </authorList>
    </citation>
    <scope>NUCLEOTIDE SEQUENCE</scope>
    <source>
        <strain evidence="8">TBG_1078</strain>
    </source>
</reference>
<evidence type="ECO:0000313" key="9">
    <source>
        <dbReference type="Proteomes" id="UP000645828"/>
    </source>
</evidence>
<evidence type="ECO:0000313" key="8">
    <source>
        <dbReference type="EMBL" id="CAD7687694.1"/>
    </source>
</evidence>
<dbReference type="GO" id="GO:0097546">
    <property type="term" value="C:ciliary base"/>
    <property type="evidence" value="ECO:0007669"/>
    <property type="project" value="TreeGrafter"/>
</dbReference>
<comment type="caution">
    <text evidence="8">The sequence shown here is derived from an EMBL/GenBank/DDBJ whole genome shotgun (WGS) entry which is preliminary data.</text>
</comment>
<evidence type="ECO:0000256" key="7">
    <source>
        <dbReference type="SAM" id="MobiDB-lite"/>
    </source>
</evidence>
<evidence type="ECO:0000256" key="1">
    <source>
        <dbReference type="ARBA" id="ARBA00004138"/>
    </source>
</evidence>
<keyword evidence="4" id="KW-0206">Cytoskeleton</keyword>
<evidence type="ECO:0000256" key="2">
    <source>
        <dbReference type="ARBA" id="ARBA00004245"/>
    </source>
</evidence>
<evidence type="ECO:0000256" key="5">
    <source>
        <dbReference type="ARBA" id="ARBA00023273"/>
    </source>
</evidence>
<dbReference type="InterPro" id="IPR029214">
    <property type="entry name" value="CFAP144"/>
</dbReference>
<comment type="subcellular location">
    <subcellularLocation>
        <location evidence="1">Cell projection</location>
        <location evidence="1">Cilium</location>
    </subcellularLocation>
    <subcellularLocation>
        <location evidence="2">Cytoplasm</location>
        <location evidence="2">Cytoskeleton</location>
    </subcellularLocation>
</comment>
<dbReference type="Pfam" id="PF14886">
    <property type="entry name" value="FAM183"/>
    <property type="match status" value="1"/>
</dbReference>
<dbReference type="EMBL" id="CAJHUB010000764">
    <property type="protein sequence ID" value="CAD7687694.1"/>
    <property type="molecule type" value="Genomic_DNA"/>
</dbReference>
<proteinExistence type="inferred from homology"/>